<organism evidence="1 2">
    <name type="scientific">Olleya phage Harreka_1</name>
    <dbReference type="NCBI Taxonomy" id="2745673"/>
    <lineage>
        <taxon>Viruses</taxon>
        <taxon>Duplodnaviria</taxon>
        <taxon>Heunggongvirae</taxon>
        <taxon>Uroviricota</taxon>
        <taxon>Caudoviricetes</taxon>
        <taxon>Aggregaviridae</taxon>
        <taxon>Harrekavirus</taxon>
        <taxon>Harrekavirus harreka</taxon>
    </lineage>
</organism>
<dbReference type="Proteomes" id="UP000693706">
    <property type="component" value="Segment"/>
</dbReference>
<dbReference type="EMBL" id="MT732457">
    <property type="protein sequence ID" value="QQV90435.1"/>
    <property type="molecule type" value="Genomic_DNA"/>
</dbReference>
<evidence type="ECO:0000313" key="2">
    <source>
        <dbReference type="Proteomes" id="UP000693706"/>
    </source>
</evidence>
<proteinExistence type="predicted"/>
<reference evidence="1" key="1">
    <citation type="submission" date="2020-07" db="EMBL/GenBank/DDBJ databases">
        <title>Highly diverse flavobacterial phages as mortality factor during North Sea spring blooms.</title>
        <authorList>
            <person name="Bartlau N."/>
            <person name="Wichels A."/>
            <person name="Krohne G."/>
            <person name="Adriaenssens E.M."/>
            <person name="Heins A."/>
            <person name="Fuchs B.M."/>
            <person name="Amann R."/>
            <person name="Moraru C."/>
        </authorList>
    </citation>
    <scope>NUCLEOTIDE SEQUENCE</scope>
</reference>
<sequence>MKEIVEILGEEKGVKRKKISFIYPNEGNIMAKAHAYFTREERLIAKQLNK</sequence>
<evidence type="ECO:0000313" key="1">
    <source>
        <dbReference type="EMBL" id="QQV90435.1"/>
    </source>
</evidence>
<keyword evidence="2" id="KW-1185">Reference proteome</keyword>
<gene>
    <name evidence="1" type="ORF">Harreka1_28</name>
</gene>
<name>A0A8E4ZEQ1_9CAUD</name>
<protein>
    <submittedName>
        <fullName evidence="1">Uncharacterized protein</fullName>
    </submittedName>
</protein>
<accession>A0A8E4ZEQ1</accession>